<keyword evidence="3" id="KW-1185">Reference proteome</keyword>
<dbReference type="EMBL" id="JAKOGI010005290">
    <property type="protein sequence ID" value="KAJ8419376.1"/>
    <property type="molecule type" value="Genomic_DNA"/>
</dbReference>
<comment type="caution">
    <text evidence="2">The sequence shown here is derived from an EMBL/GenBank/DDBJ whole genome shotgun (WGS) entry which is preliminary data.</text>
</comment>
<name>A0A9Q1JGP6_9CARY</name>
<dbReference type="AlphaFoldDB" id="A0A9Q1JGP6"/>
<organism evidence="2 3">
    <name type="scientific">Carnegiea gigantea</name>
    <dbReference type="NCBI Taxonomy" id="171969"/>
    <lineage>
        <taxon>Eukaryota</taxon>
        <taxon>Viridiplantae</taxon>
        <taxon>Streptophyta</taxon>
        <taxon>Embryophyta</taxon>
        <taxon>Tracheophyta</taxon>
        <taxon>Spermatophyta</taxon>
        <taxon>Magnoliopsida</taxon>
        <taxon>eudicotyledons</taxon>
        <taxon>Gunneridae</taxon>
        <taxon>Pentapetalae</taxon>
        <taxon>Caryophyllales</taxon>
        <taxon>Cactineae</taxon>
        <taxon>Cactaceae</taxon>
        <taxon>Cactoideae</taxon>
        <taxon>Echinocereeae</taxon>
        <taxon>Carnegiea</taxon>
    </lineage>
</organism>
<reference evidence="2" key="1">
    <citation type="submission" date="2022-04" db="EMBL/GenBank/DDBJ databases">
        <title>Carnegiea gigantea Genome sequencing and assembly v2.</title>
        <authorList>
            <person name="Copetti D."/>
            <person name="Sanderson M.J."/>
            <person name="Burquez A."/>
            <person name="Wojciechowski M.F."/>
        </authorList>
    </citation>
    <scope>NUCLEOTIDE SEQUENCE</scope>
    <source>
        <strain evidence="2">SGP5-SGP5p</strain>
        <tissue evidence="2">Aerial part</tissue>
    </source>
</reference>
<accession>A0A9Q1JGP6</accession>
<feature type="region of interest" description="Disordered" evidence="1">
    <location>
        <begin position="49"/>
        <end position="85"/>
    </location>
</feature>
<evidence type="ECO:0000313" key="2">
    <source>
        <dbReference type="EMBL" id="KAJ8419376.1"/>
    </source>
</evidence>
<sequence length="201" mass="21689">MTNTHLSQTPAVALQANTKANCSKVNQDGPGCPSPWFCSAPDVRRDFDHYSSMPHHNKQQPQGKSESSAFAPFSKAQHGTDGSQEIPAPVFLISSSETRIPAVQVAPICPATSLSVHHSSFAQLGDPNEEEVAPTVPLQAQLSPQPIPQGLAPCNIPQFSFAQLVDPNEGTELKYIPSKLVNGTSCTQLEKSDVIDEIQYW</sequence>
<dbReference type="OrthoDB" id="1939300at2759"/>
<proteinExistence type="predicted"/>
<protein>
    <submittedName>
        <fullName evidence="2">Uncharacterized protein</fullName>
    </submittedName>
</protein>
<gene>
    <name evidence="2" type="ORF">Cgig2_022176</name>
</gene>
<evidence type="ECO:0000256" key="1">
    <source>
        <dbReference type="SAM" id="MobiDB-lite"/>
    </source>
</evidence>
<dbReference type="Proteomes" id="UP001153076">
    <property type="component" value="Unassembled WGS sequence"/>
</dbReference>
<feature type="compositionally biased region" description="Polar residues" evidence="1">
    <location>
        <begin position="59"/>
        <end position="68"/>
    </location>
</feature>
<evidence type="ECO:0000313" key="3">
    <source>
        <dbReference type="Proteomes" id="UP001153076"/>
    </source>
</evidence>